<keyword evidence="1 7" id="KW-0436">Ligase</keyword>
<evidence type="ECO:0000256" key="3">
    <source>
        <dbReference type="ARBA" id="ARBA00022741"/>
    </source>
</evidence>
<dbReference type="GO" id="GO:0006430">
    <property type="term" value="P:lysyl-tRNA aminoacylation"/>
    <property type="evidence" value="ECO:0007669"/>
    <property type="project" value="UniProtKB-UniRule"/>
</dbReference>
<evidence type="ECO:0000259" key="8">
    <source>
        <dbReference type="PROSITE" id="PS50862"/>
    </source>
</evidence>
<reference evidence="9 10" key="1">
    <citation type="journal article" date="2016" name="Nat. Commun.">
        <title>Thousands of microbial genomes shed light on interconnected biogeochemical processes in an aquifer system.</title>
        <authorList>
            <person name="Anantharaman K."/>
            <person name="Brown C.T."/>
            <person name="Hug L.A."/>
            <person name="Sharon I."/>
            <person name="Castelle C.J."/>
            <person name="Probst A.J."/>
            <person name="Thomas B.C."/>
            <person name="Singh A."/>
            <person name="Wilkins M.J."/>
            <person name="Karaoz U."/>
            <person name="Brodie E.L."/>
            <person name="Williams K.H."/>
            <person name="Hubbard S.S."/>
            <person name="Banfield J.F."/>
        </authorList>
    </citation>
    <scope>NUCLEOTIDE SEQUENCE [LARGE SCALE GENOMIC DNA]</scope>
</reference>
<dbReference type="InterPro" id="IPR045864">
    <property type="entry name" value="aa-tRNA-synth_II/BPL/LPL"/>
</dbReference>
<evidence type="ECO:0000313" key="10">
    <source>
        <dbReference type="Proteomes" id="UP000178444"/>
    </source>
</evidence>
<dbReference type="SUPFAM" id="SSF50249">
    <property type="entry name" value="Nucleic acid-binding proteins"/>
    <property type="match status" value="1"/>
</dbReference>
<dbReference type="GO" id="GO:0005829">
    <property type="term" value="C:cytosol"/>
    <property type="evidence" value="ECO:0007669"/>
    <property type="project" value="TreeGrafter"/>
</dbReference>
<dbReference type="Proteomes" id="UP000178444">
    <property type="component" value="Unassembled WGS sequence"/>
</dbReference>
<dbReference type="InterPro" id="IPR004365">
    <property type="entry name" value="NA-bd_OB_tRNA"/>
</dbReference>
<dbReference type="HAMAP" id="MF_00252">
    <property type="entry name" value="Lys_tRNA_synth_class2"/>
    <property type="match status" value="1"/>
</dbReference>
<comment type="subunit">
    <text evidence="7">Homodimer.</text>
</comment>
<keyword evidence="7" id="KW-0460">Magnesium</keyword>
<evidence type="ECO:0000256" key="7">
    <source>
        <dbReference type="HAMAP-Rule" id="MF_00252"/>
    </source>
</evidence>
<gene>
    <name evidence="7" type="primary">lysS</name>
    <name evidence="9" type="ORF">A2941_01505</name>
</gene>
<evidence type="ECO:0000313" key="9">
    <source>
        <dbReference type="EMBL" id="OGN27646.1"/>
    </source>
</evidence>
<dbReference type="GO" id="GO:0000287">
    <property type="term" value="F:magnesium ion binding"/>
    <property type="evidence" value="ECO:0007669"/>
    <property type="project" value="UniProtKB-UniRule"/>
</dbReference>
<feature type="binding site" evidence="7">
    <location>
        <position position="381"/>
    </location>
    <ligand>
        <name>Mg(2+)</name>
        <dbReference type="ChEBI" id="CHEBI:18420"/>
        <label>1</label>
    </ligand>
</feature>
<evidence type="ECO:0000256" key="2">
    <source>
        <dbReference type="ARBA" id="ARBA00022723"/>
    </source>
</evidence>
<dbReference type="EMBL" id="MGKO01000008">
    <property type="protein sequence ID" value="OGN27646.1"/>
    <property type="molecule type" value="Genomic_DNA"/>
</dbReference>
<comment type="cofactor">
    <cofactor evidence="7">
        <name>Mg(2+)</name>
        <dbReference type="ChEBI" id="CHEBI:18420"/>
    </cofactor>
    <text evidence="7">Binds 3 Mg(2+) ions per subunit.</text>
</comment>
<dbReference type="Pfam" id="PF01336">
    <property type="entry name" value="tRNA_anti-codon"/>
    <property type="match status" value="1"/>
</dbReference>
<dbReference type="PANTHER" id="PTHR42918:SF15">
    <property type="entry name" value="LYSINE--TRNA LIGASE, CHLOROPLASTIC_MITOCHONDRIAL"/>
    <property type="match status" value="1"/>
</dbReference>
<dbReference type="InterPro" id="IPR018149">
    <property type="entry name" value="Lys-tRNA-synth_II_C"/>
</dbReference>
<keyword evidence="7" id="KW-0963">Cytoplasm</keyword>
<dbReference type="Gene3D" id="2.40.50.140">
    <property type="entry name" value="Nucleic acid-binding proteins"/>
    <property type="match status" value="1"/>
</dbReference>
<dbReference type="InterPro" id="IPR044136">
    <property type="entry name" value="Lys-tRNA-ligase_II_N"/>
</dbReference>
<keyword evidence="3 7" id="KW-0547">Nucleotide-binding</keyword>
<evidence type="ECO:0000256" key="4">
    <source>
        <dbReference type="ARBA" id="ARBA00022840"/>
    </source>
</evidence>
<feature type="domain" description="Aminoacyl-transfer RNA synthetases class-II family profile" evidence="8">
    <location>
        <begin position="174"/>
        <end position="462"/>
    </location>
</feature>
<dbReference type="InterPro" id="IPR004364">
    <property type="entry name" value="Aa-tRNA-synt_II"/>
</dbReference>
<dbReference type="CDD" id="cd04322">
    <property type="entry name" value="LysRS_N"/>
    <property type="match status" value="1"/>
</dbReference>
<accession>A0A1F8GSM3</accession>
<comment type="similarity">
    <text evidence="7">Belongs to the class-II aminoacyl-tRNA synthetase family.</text>
</comment>
<dbReference type="PRINTS" id="PR00982">
    <property type="entry name" value="TRNASYNTHLYS"/>
</dbReference>
<keyword evidence="2 7" id="KW-0479">Metal-binding</keyword>
<dbReference type="InterPro" id="IPR012340">
    <property type="entry name" value="NA-bd_OB-fold"/>
</dbReference>
<dbReference type="EC" id="6.1.1.6" evidence="7"/>
<dbReference type="GO" id="GO:0000049">
    <property type="term" value="F:tRNA binding"/>
    <property type="evidence" value="ECO:0007669"/>
    <property type="project" value="TreeGrafter"/>
</dbReference>
<comment type="caution">
    <text evidence="7">Lacks conserved residue(s) required for the propagation of feature annotation.</text>
</comment>
<evidence type="ECO:0000256" key="1">
    <source>
        <dbReference type="ARBA" id="ARBA00022598"/>
    </source>
</evidence>
<feature type="binding site" evidence="7">
    <location>
        <position position="381"/>
    </location>
    <ligand>
        <name>Mg(2+)</name>
        <dbReference type="ChEBI" id="CHEBI:18420"/>
        <label>2</label>
    </ligand>
</feature>
<dbReference type="PANTHER" id="PTHR42918">
    <property type="entry name" value="LYSYL-TRNA SYNTHETASE"/>
    <property type="match status" value="1"/>
</dbReference>
<dbReference type="AlphaFoldDB" id="A0A1F8GSM3"/>
<comment type="subcellular location">
    <subcellularLocation>
        <location evidence="7">Cytoplasm</location>
    </subcellularLocation>
</comment>
<dbReference type="Pfam" id="PF00152">
    <property type="entry name" value="tRNA-synt_2"/>
    <property type="match status" value="1"/>
</dbReference>
<dbReference type="Gene3D" id="3.30.930.10">
    <property type="entry name" value="Bira Bifunctional Protein, Domain 2"/>
    <property type="match status" value="1"/>
</dbReference>
<dbReference type="InterPro" id="IPR002313">
    <property type="entry name" value="Lys-tRNA-ligase_II"/>
</dbReference>
<evidence type="ECO:0000256" key="5">
    <source>
        <dbReference type="ARBA" id="ARBA00023146"/>
    </source>
</evidence>
<keyword evidence="7" id="KW-0648">Protein biosynthesis</keyword>
<dbReference type="GO" id="GO:0004824">
    <property type="term" value="F:lysine-tRNA ligase activity"/>
    <property type="evidence" value="ECO:0007669"/>
    <property type="project" value="UniProtKB-UniRule"/>
</dbReference>
<comment type="caution">
    <text evidence="9">The sequence shown here is derived from an EMBL/GenBank/DDBJ whole genome shotgun (WGS) entry which is preliminary data.</text>
</comment>
<proteinExistence type="inferred from homology"/>
<protein>
    <recommendedName>
        <fullName evidence="7">Lysine--tRNA ligase</fullName>
        <ecNumber evidence="7">6.1.1.6</ecNumber>
    </recommendedName>
    <alternativeName>
        <fullName evidence="7">Lysyl-tRNA synthetase</fullName>
        <shortName evidence="7">LysRS</shortName>
    </alternativeName>
</protein>
<dbReference type="InterPro" id="IPR006195">
    <property type="entry name" value="aa-tRNA-synth_II"/>
</dbReference>
<sequence length="463" mass="53144">MALEEIQKVKIEKLEKLRKAGIDPYPATSRRNMSVAEAVKRFEELAASGETVILAGRIMAKREHGGSIFFDIKDADARVQGFAKEDILGADKFAQFKELFDIGDIVEVEGTLFKTKKDERTIEAKNFAMLSKALLPLPEKWHGLTDIEERFRKRYLDLTLNDDVRQIFKTRAVVIRVLRDFLNSRDFLEVSTPVLQPLYGGASARPFKTHMHALDIDLFLRIAPELYLKRLLVGGFEKVYEFTTNFRNEGMDRDHNPEFFGLEFYAAYKDLDWLMDFTEKLLREAVKAVYPDGNFKHEGQAVDFNGPFKRVKFADLMNKPSFAKASEAKEADEKFKKNIRPTLVQPTFVVDWPTELLPLAKKTPDDPNFVSTFQFFAGGLELIKAFTELNDPLDQRERFAAQEQKRAKGDEEAQRMDDDFVEALEYGMPPAAGWGLGLDRFLMLLTDSHSIREVLLFPTMRPK</sequence>
<organism evidence="9 10">
    <name type="scientific">Candidatus Yanofskybacteria bacterium RIFCSPLOWO2_01_FULL_49_17</name>
    <dbReference type="NCBI Taxonomy" id="1802700"/>
    <lineage>
        <taxon>Bacteria</taxon>
        <taxon>Candidatus Yanofskyibacteriota</taxon>
    </lineage>
</organism>
<dbReference type="PROSITE" id="PS50862">
    <property type="entry name" value="AA_TRNA_LIGASE_II"/>
    <property type="match status" value="1"/>
</dbReference>
<keyword evidence="4 7" id="KW-0067">ATP-binding</keyword>
<evidence type="ECO:0000256" key="6">
    <source>
        <dbReference type="ARBA" id="ARBA00048573"/>
    </source>
</evidence>
<name>A0A1F8GSM3_9BACT</name>
<dbReference type="SUPFAM" id="SSF55681">
    <property type="entry name" value="Class II aaRS and biotin synthetases"/>
    <property type="match status" value="1"/>
</dbReference>
<comment type="catalytic activity">
    <reaction evidence="6 7">
        <text>tRNA(Lys) + L-lysine + ATP = L-lysyl-tRNA(Lys) + AMP + diphosphate</text>
        <dbReference type="Rhea" id="RHEA:20792"/>
        <dbReference type="Rhea" id="RHEA-COMP:9696"/>
        <dbReference type="Rhea" id="RHEA-COMP:9697"/>
        <dbReference type="ChEBI" id="CHEBI:30616"/>
        <dbReference type="ChEBI" id="CHEBI:32551"/>
        <dbReference type="ChEBI" id="CHEBI:33019"/>
        <dbReference type="ChEBI" id="CHEBI:78442"/>
        <dbReference type="ChEBI" id="CHEBI:78529"/>
        <dbReference type="ChEBI" id="CHEBI:456215"/>
        <dbReference type="EC" id="6.1.1.6"/>
    </reaction>
</comment>
<keyword evidence="5 7" id="KW-0030">Aminoacyl-tRNA synthetase</keyword>
<dbReference type="GO" id="GO:0005524">
    <property type="term" value="F:ATP binding"/>
    <property type="evidence" value="ECO:0007669"/>
    <property type="project" value="UniProtKB-UniRule"/>
</dbReference>